<proteinExistence type="predicted"/>
<evidence type="ECO:0000313" key="3">
    <source>
        <dbReference type="Proteomes" id="UP000663889"/>
    </source>
</evidence>
<dbReference type="EMBL" id="CAJNOU010018727">
    <property type="protein sequence ID" value="CAF1580924.1"/>
    <property type="molecule type" value="Genomic_DNA"/>
</dbReference>
<reference evidence="2" key="1">
    <citation type="submission" date="2021-02" db="EMBL/GenBank/DDBJ databases">
        <authorList>
            <person name="Nowell W R."/>
        </authorList>
    </citation>
    <scope>NUCLEOTIDE SEQUENCE</scope>
</reference>
<accession>A0A815ZAY3</accession>
<comment type="caution">
    <text evidence="2">The sequence shown here is derived from an EMBL/GenBank/DDBJ whole genome shotgun (WGS) entry which is preliminary data.</text>
</comment>
<keyword evidence="1" id="KW-0812">Transmembrane</keyword>
<feature type="non-terminal residue" evidence="2">
    <location>
        <position position="1"/>
    </location>
</feature>
<name>A0A815ZAY3_9BILA</name>
<evidence type="ECO:0000313" key="2">
    <source>
        <dbReference type="EMBL" id="CAF1580924.1"/>
    </source>
</evidence>
<keyword evidence="1" id="KW-0472">Membrane</keyword>
<organism evidence="2 3">
    <name type="scientific">Rotaria sordida</name>
    <dbReference type="NCBI Taxonomy" id="392033"/>
    <lineage>
        <taxon>Eukaryota</taxon>
        <taxon>Metazoa</taxon>
        <taxon>Spiralia</taxon>
        <taxon>Gnathifera</taxon>
        <taxon>Rotifera</taxon>
        <taxon>Eurotatoria</taxon>
        <taxon>Bdelloidea</taxon>
        <taxon>Philodinida</taxon>
        <taxon>Philodinidae</taxon>
        <taxon>Rotaria</taxon>
    </lineage>
</organism>
<sequence>MRHLIILTGSQLSVERQNGSQWAFVAAAICVMVLLIMGAFAFLYFIKRNDRIQRFLFCLLTLTFLNF</sequence>
<dbReference type="AlphaFoldDB" id="A0A815ZAY3"/>
<protein>
    <submittedName>
        <fullName evidence="2">Uncharacterized protein</fullName>
    </submittedName>
</protein>
<gene>
    <name evidence="2" type="ORF">SEV965_LOCUS39880</name>
</gene>
<keyword evidence="1" id="KW-1133">Transmembrane helix</keyword>
<dbReference type="Proteomes" id="UP000663889">
    <property type="component" value="Unassembled WGS sequence"/>
</dbReference>
<feature type="transmembrane region" description="Helical" evidence="1">
    <location>
        <begin position="22"/>
        <end position="46"/>
    </location>
</feature>
<evidence type="ECO:0000256" key="1">
    <source>
        <dbReference type="SAM" id="Phobius"/>
    </source>
</evidence>